<feature type="region of interest" description="Disordered" evidence="1">
    <location>
        <begin position="18"/>
        <end position="109"/>
    </location>
</feature>
<dbReference type="AlphaFoldDB" id="A0A2I1DF69"/>
<sequence>MGVTGTVKYIFHLPTRTKHLARSPSSSSTPRKEKATEYIKSSSIQVTLKSPSDVDHPRTRHGAVSFQELQPPPHSRHYRQTSCNPSSSGTSGRGSSSSKGKVAMTTAAKKGRPAAVRAVGWANIVGDRPRWTEEQERELEIAEVELRRCQKAWSSEQEVWLARIEALNEEKEAHEEFLHNRARQSDDEQQIFRKVWSQRKSCDDPLQRQPSQRFRRLRRSQDGDDEEEDPMALAKWGGAGGLRRFRRTW</sequence>
<dbReference type="Proteomes" id="UP000234254">
    <property type="component" value="Unassembled WGS sequence"/>
</dbReference>
<dbReference type="EMBL" id="MSFM01000001">
    <property type="protein sequence ID" value="PKY08500.1"/>
    <property type="molecule type" value="Genomic_DNA"/>
</dbReference>
<feature type="region of interest" description="Disordered" evidence="1">
    <location>
        <begin position="201"/>
        <end position="235"/>
    </location>
</feature>
<name>A0A2I1DF69_ASPC2</name>
<organism evidence="2 3">
    <name type="scientific">Aspergillus campestris (strain IBT 28561)</name>
    <dbReference type="NCBI Taxonomy" id="1392248"/>
    <lineage>
        <taxon>Eukaryota</taxon>
        <taxon>Fungi</taxon>
        <taxon>Dikarya</taxon>
        <taxon>Ascomycota</taxon>
        <taxon>Pezizomycotina</taxon>
        <taxon>Eurotiomycetes</taxon>
        <taxon>Eurotiomycetidae</taxon>
        <taxon>Eurotiales</taxon>
        <taxon>Aspergillaceae</taxon>
        <taxon>Aspergillus</taxon>
        <taxon>Aspergillus subgen. Circumdati</taxon>
    </lineage>
</organism>
<comment type="caution">
    <text evidence="2">The sequence shown here is derived from an EMBL/GenBank/DDBJ whole genome shotgun (WGS) entry which is preliminary data.</text>
</comment>
<protein>
    <submittedName>
        <fullName evidence="2">Uncharacterized protein</fullName>
    </submittedName>
</protein>
<accession>A0A2I1DF69</accession>
<dbReference type="OrthoDB" id="4362041at2759"/>
<evidence type="ECO:0000313" key="3">
    <source>
        <dbReference type="Proteomes" id="UP000234254"/>
    </source>
</evidence>
<dbReference type="VEuPathDB" id="FungiDB:P168DRAFT_286617"/>
<evidence type="ECO:0000256" key="1">
    <source>
        <dbReference type="SAM" id="MobiDB-lite"/>
    </source>
</evidence>
<feature type="compositionally biased region" description="Low complexity" evidence="1">
    <location>
        <begin position="86"/>
        <end position="100"/>
    </location>
</feature>
<dbReference type="GeneID" id="36543904"/>
<evidence type="ECO:0000313" key="2">
    <source>
        <dbReference type="EMBL" id="PKY08500.1"/>
    </source>
</evidence>
<reference evidence="2" key="1">
    <citation type="submission" date="2016-12" db="EMBL/GenBank/DDBJ databases">
        <title>The genomes of Aspergillus section Nigri reveals drivers in fungal speciation.</title>
        <authorList>
            <consortium name="DOE Joint Genome Institute"/>
            <person name="Vesth T.C."/>
            <person name="Nybo J."/>
            <person name="Theobald S."/>
            <person name="Brandl J."/>
            <person name="Frisvad J.C."/>
            <person name="Nielsen K.F."/>
            <person name="Lyhne E.K."/>
            <person name="Kogle M.E."/>
            <person name="Kuo A."/>
            <person name="Riley R."/>
            <person name="Clum A."/>
            <person name="Nolan M."/>
            <person name="Lipzen A."/>
            <person name="Salamov A."/>
            <person name="Henrissat B."/>
            <person name="Wiebenga A."/>
            <person name="De vries R.P."/>
            <person name="Grigoriev I.V."/>
            <person name="Mortensen U.H."/>
            <person name="Andersen M.R."/>
            <person name="Baker S.E."/>
        </authorList>
    </citation>
    <scope>NUCLEOTIDE SEQUENCE</scope>
    <source>
        <strain evidence="2">IBT 28561</strain>
    </source>
</reference>
<keyword evidence="3" id="KW-1185">Reference proteome</keyword>
<gene>
    <name evidence="2" type="ORF">P168DRAFT_286617</name>
</gene>
<dbReference type="RefSeq" id="XP_024697094.1">
    <property type="nucleotide sequence ID" value="XM_024836380.1"/>
</dbReference>
<feature type="compositionally biased region" description="Polar residues" evidence="1">
    <location>
        <begin position="39"/>
        <end position="50"/>
    </location>
</feature>
<proteinExistence type="predicted"/>